<dbReference type="EMBL" id="JANDBD010000011">
    <property type="protein sequence ID" value="MCP9275266.1"/>
    <property type="molecule type" value="Genomic_DNA"/>
</dbReference>
<evidence type="ECO:0000313" key="4">
    <source>
        <dbReference type="Proteomes" id="UP001651690"/>
    </source>
</evidence>
<sequence>MLAAVLVAVAVSVGVAFSVADRAHGAESVDARTGDLAFVVHRVETTDVIADPEYPTDNVSADGRFVVVKLTVINTSDDREVFHAAFSTLSDGAAQYEVEPAAWHYVGNADRALGPRESIEAALVFDVPRGADPRAIVLRTEPASTGVSVPL</sequence>
<keyword evidence="4" id="KW-1185">Reference proteome</keyword>
<reference evidence="3 4" key="1">
    <citation type="submission" date="2022-06" db="EMBL/GenBank/DDBJ databases">
        <title>Mycolicibacterium sp. CAU 1645 isolated from seawater.</title>
        <authorList>
            <person name="Kim W."/>
        </authorList>
    </citation>
    <scope>NUCLEOTIDE SEQUENCE [LARGE SCALE GENOMIC DNA]</scope>
    <source>
        <strain evidence="3 4">CAU 1645</strain>
    </source>
</reference>
<protein>
    <submittedName>
        <fullName evidence="3">DUF4352 domain-containing protein</fullName>
    </submittedName>
</protein>
<evidence type="ECO:0000259" key="2">
    <source>
        <dbReference type="Pfam" id="PF11611"/>
    </source>
</evidence>
<dbReference type="InterPro" id="IPR029051">
    <property type="entry name" value="DUF4352"/>
</dbReference>
<evidence type="ECO:0000313" key="3">
    <source>
        <dbReference type="EMBL" id="MCP9275266.1"/>
    </source>
</evidence>
<dbReference type="RefSeq" id="WP_255063066.1">
    <property type="nucleotide sequence ID" value="NZ_JANDBD010000011.1"/>
</dbReference>
<dbReference type="Proteomes" id="UP001651690">
    <property type="component" value="Unassembled WGS sequence"/>
</dbReference>
<name>A0ABT1M7W5_9MYCO</name>
<evidence type="ECO:0000256" key="1">
    <source>
        <dbReference type="ARBA" id="ARBA00022729"/>
    </source>
</evidence>
<feature type="domain" description="DUF4352" evidence="2">
    <location>
        <begin position="31"/>
        <end position="145"/>
    </location>
</feature>
<dbReference type="Pfam" id="PF11611">
    <property type="entry name" value="DUF4352"/>
    <property type="match status" value="1"/>
</dbReference>
<proteinExistence type="predicted"/>
<dbReference type="InterPro" id="IPR029050">
    <property type="entry name" value="Immunoprotect_excell_Ig-like"/>
</dbReference>
<accession>A0ABT1M7W5</accession>
<dbReference type="Gene3D" id="2.60.40.1240">
    <property type="match status" value="1"/>
</dbReference>
<gene>
    <name evidence="3" type="ORF">NM203_24045</name>
</gene>
<comment type="caution">
    <text evidence="3">The sequence shown here is derived from an EMBL/GenBank/DDBJ whole genome shotgun (WGS) entry which is preliminary data.</text>
</comment>
<organism evidence="3 4">
    <name type="scientific">Mycolicibacterium arenosum</name>
    <dbReference type="NCBI Taxonomy" id="2952157"/>
    <lineage>
        <taxon>Bacteria</taxon>
        <taxon>Bacillati</taxon>
        <taxon>Actinomycetota</taxon>
        <taxon>Actinomycetes</taxon>
        <taxon>Mycobacteriales</taxon>
        <taxon>Mycobacteriaceae</taxon>
        <taxon>Mycolicibacterium</taxon>
    </lineage>
</organism>
<keyword evidence="1" id="KW-0732">Signal</keyword>